<evidence type="ECO:0000313" key="2">
    <source>
        <dbReference type="Proteomes" id="UP001177021"/>
    </source>
</evidence>
<organism evidence="1 2">
    <name type="scientific">Trifolium pratense</name>
    <name type="common">Red clover</name>
    <dbReference type="NCBI Taxonomy" id="57577"/>
    <lineage>
        <taxon>Eukaryota</taxon>
        <taxon>Viridiplantae</taxon>
        <taxon>Streptophyta</taxon>
        <taxon>Embryophyta</taxon>
        <taxon>Tracheophyta</taxon>
        <taxon>Spermatophyta</taxon>
        <taxon>Magnoliopsida</taxon>
        <taxon>eudicotyledons</taxon>
        <taxon>Gunneridae</taxon>
        <taxon>Pentapetalae</taxon>
        <taxon>rosids</taxon>
        <taxon>fabids</taxon>
        <taxon>Fabales</taxon>
        <taxon>Fabaceae</taxon>
        <taxon>Papilionoideae</taxon>
        <taxon>50 kb inversion clade</taxon>
        <taxon>NPAAA clade</taxon>
        <taxon>Hologalegina</taxon>
        <taxon>IRL clade</taxon>
        <taxon>Trifolieae</taxon>
        <taxon>Trifolium</taxon>
    </lineage>
</organism>
<evidence type="ECO:0000313" key="1">
    <source>
        <dbReference type="EMBL" id="CAJ2628681.1"/>
    </source>
</evidence>
<keyword evidence="2" id="KW-1185">Reference proteome</keyword>
<comment type="caution">
    <text evidence="1">The sequence shown here is derived from an EMBL/GenBank/DDBJ whole genome shotgun (WGS) entry which is preliminary data.</text>
</comment>
<reference evidence="1" key="1">
    <citation type="submission" date="2023-10" db="EMBL/GenBank/DDBJ databases">
        <authorList>
            <person name="Rodriguez Cubillos JULIANA M."/>
            <person name="De Vega J."/>
        </authorList>
    </citation>
    <scope>NUCLEOTIDE SEQUENCE</scope>
</reference>
<protein>
    <submittedName>
        <fullName evidence="1">Uncharacterized protein</fullName>
    </submittedName>
</protein>
<gene>
    <name evidence="1" type="ORF">MILVUS5_LOCUS843</name>
</gene>
<name>A0ACB0I9G6_TRIPR</name>
<accession>A0ACB0I9G6</accession>
<sequence length="952" mass="103898">MAEDEEDDESFGDFKFASFSNQQFPSTSVQNNGWGGFNGTTTTASKPFDLFTVSSDPLAKRVNVTNGVSVQANKARGAIPLSIFGEEEDQEPVSGSGDFFSSNGGGVVKNGSGLNGGVGGGVGISDLISNLYHQKTQVSSVNGSVSMSNVDSSNRSDDGAMKLNVNANDLNRDEDEEDDDGWEFKSAEWENGNRSLDAKEAPKKDNIYPTHNGSVTISNVDGPNPSADGPMNSNTSDLNQDEDDDGWEFKSAEWGTGNNNSNVKVEAPKHGNSVVGEWHLGFEFSPSSAAQSSQAGPKSESNESGAGLTLFNQTFEKVTNAHSWPGSNQTLEAPKKDNIYPTAIEALNDDGGASDSTLDPSLASQSHQSNGWGFGFDLNTSSMVEDSLFSESYFKGDNNHDENNKSNASPTNMNVDSDVNVSESKDAVTEKGIKHEKPLITSENRREALPLSIFGDDMPDTNEHSVSQDLSPYPPVSPTHNNLNNPGSNLSINDLIWTLYSQTENKTSPNATPKASGNETFGSPELSGSNLDNSDDFDDDFGDFKDASPETTFTQESAQNTSFNHPTEFNENGLQTSLKVLNSDLINGNDGFEDDSWEFKDAISRTGGQDQASTIDHRDLLTQLSTELELSDCVEFFSNLKDELCSELLFHLQNLKKAQDVAAQSGEEAKVKALEVEIQEFSEILHQHHMSVPVEYLSENYSPRNVNFDELLKVLKEPKFLPLESEYQLPSRLAMAETDIKSAMELLKDAVSTLRILKLGSGEEQSNYLTIWSKIAFVCSQELKHGAYIWTEAVKKNVHDQLLSIPKGVQYVHALGEIYRVVEIVRVSAKLHKPWMLSGSIDRTSLFALLGECNSLWLASGLEEALSSISNHNNFDVDGISRELVQSIKYIHELDEHALQSHVISGEETMCQLSALPADCLPGLNFATWNGKPCFVKLANLWLNLISSDPPK</sequence>
<dbReference type="EMBL" id="CASHSV030000001">
    <property type="protein sequence ID" value="CAJ2628681.1"/>
    <property type="molecule type" value="Genomic_DNA"/>
</dbReference>
<dbReference type="Proteomes" id="UP001177021">
    <property type="component" value="Unassembled WGS sequence"/>
</dbReference>
<proteinExistence type="predicted"/>